<evidence type="ECO:0000313" key="2">
    <source>
        <dbReference type="Proteomes" id="UP000315010"/>
    </source>
</evidence>
<reference evidence="1 2" key="1">
    <citation type="submission" date="2019-02" db="EMBL/GenBank/DDBJ databases">
        <title>Deep-cultivation of Planctomycetes and their phenomic and genomic characterization uncovers novel biology.</title>
        <authorList>
            <person name="Wiegand S."/>
            <person name="Jogler M."/>
            <person name="Boedeker C."/>
            <person name="Pinto D."/>
            <person name="Vollmers J."/>
            <person name="Rivas-Marin E."/>
            <person name="Kohn T."/>
            <person name="Peeters S.H."/>
            <person name="Heuer A."/>
            <person name="Rast P."/>
            <person name="Oberbeckmann S."/>
            <person name="Bunk B."/>
            <person name="Jeske O."/>
            <person name="Meyerdierks A."/>
            <person name="Storesund J.E."/>
            <person name="Kallscheuer N."/>
            <person name="Luecker S."/>
            <person name="Lage O.M."/>
            <person name="Pohl T."/>
            <person name="Merkel B.J."/>
            <person name="Hornburger P."/>
            <person name="Mueller R.-W."/>
            <person name="Bruemmer F."/>
            <person name="Labrenz M."/>
            <person name="Spormann A.M."/>
            <person name="Op Den Camp H."/>
            <person name="Overmann J."/>
            <person name="Amann R."/>
            <person name="Jetten M.S.M."/>
            <person name="Mascher T."/>
            <person name="Medema M.H."/>
            <person name="Devos D.P."/>
            <person name="Kaster A.-K."/>
            <person name="Ovreas L."/>
            <person name="Rohde M."/>
            <person name="Galperin M.Y."/>
            <person name="Jogler C."/>
        </authorList>
    </citation>
    <scope>NUCLEOTIDE SEQUENCE [LARGE SCALE GENOMIC DNA]</scope>
    <source>
        <strain evidence="1 2">CA13</strain>
    </source>
</reference>
<dbReference type="InterPro" id="IPR045682">
    <property type="entry name" value="DUF6193"/>
</dbReference>
<organism evidence="1 2">
    <name type="scientific">Novipirellula herctigrandis</name>
    <dbReference type="NCBI Taxonomy" id="2527986"/>
    <lineage>
        <taxon>Bacteria</taxon>
        <taxon>Pseudomonadati</taxon>
        <taxon>Planctomycetota</taxon>
        <taxon>Planctomycetia</taxon>
        <taxon>Pirellulales</taxon>
        <taxon>Pirellulaceae</taxon>
        <taxon>Novipirellula</taxon>
    </lineage>
</organism>
<dbReference type="AlphaFoldDB" id="A0A5C5YUL1"/>
<proteinExistence type="predicted"/>
<gene>
    <name evidence="1" type="ORF">CA13_00800</name>
</gene>
<comment type="caution">
    <text evidence="1">The sequence shown here is derived from an EMBL/GenBank/DDBJ whole genome shotgun (WGS) entry which is preliminary data.</text>
</comment>
<protein>
    <submittedName>
        <fullName evidence="1">Uncharacterized protein</fullName>
    </submittedName>
</protein>
<dbReference type="OrthoDB" id="279190at2"/>
<sequence length="240" mass="26391">MADLPIKHKHYSDVIDAGGLVAAVQNSLDANASQLTATGISESRFPTYARVERGNRFSQVYVAAEERQFLFDIWRDGVMYGNGRTSNIDEMTTAMNDWIADSKTVGEIGQLPCISLVETAHIYDIGGEVDHRWNSYLSNADPYLRELMPFIVLAAQQPSLRQLFPYTSHSTFCFSRCTGYPFSYDCPHVTPADGLFTVGRQAGKILGAGDPEFAVSLVLDNLPVQCGPAIRGTADDLNAR</sequence>
<dbReference type="Pfam" id="PF19692">
    <property type="entry name" value="DUF6193"/>
    <property type="match status" value="1"/>
</dbReference>
<dbReference type="Proteomes" id="UP000315010">
    <property type="component" value="Unassembled WGS sequence"/>
</dbReference>
<accession>A0A5C5YUL1</accession>
<dbReference type="EMBL" id="SJPJ01000001">
    <property type="protein sequence ID" value="TWT78684.1"/>
    <property type="molecule type" value="Genomic_DNA"/>
</dbReference>
<dbReference type="RefSeq" id="WP_146393733.1">
    <property type="nucleotide sequence ID" value="NZ_SJPJ01000001.1"/>
</dbReference>
<evidence type="ECO:0000313" key="1">
    <source>
        <dbReference type="EMBL" id="TWT78684.1"/>
    </source>
</evidence>
<name>A0A5C5YUL1_9BACT</name>
<keyword evidence="2" id="KW-1185">Reference proteome</keyword>